<accession>S4PDB5</accession>
<feature type="non-terminal residue" evidence="2">
    <location>
        <position position="122"/>
    </location>
</feature>
<dbReference type="PANTHER" id="PTHR46599">
    <property type="entry name" value="PIGGYBAC TRANSPOSABLE ELEMENT-DERIVED PROTEIN 4"/>
    <property type="match status" value="1"/>
</dbReference>
<dbReference type="PANTHER" id="PTHR46599:SF3">
    <property type="entry name" value="PIGGYBAC TRANSPOSABLE ELEMENT-DERIVED PROTEIN 4"/>
    <property type="match status" value="1"/>
</dbReference>
<dbReference type="AlphaFoldDB" id="S4PDB5"/>
<reference evidence="2" key="1">
    <citation type="journal article" date="2013" name="BMC Genomics">
        <title>Unscrambling butterfly oogenesis.</title>
        <authorList>
            <person name="Carter J.M."/>
            <person name="Baker S.C."/>
            <person name="Pink R."/>
            <person name="Carter D.R."/>
            <person name="Collins A."/>
            <person name="Tomlin J."/>
            <person name="Gibbs M."/>
            <person name="Breuker C.J."/>
        </authorList>
    </citation>
    <scope>NUCLEOTIDE SEQUENCE</scope>
    <source>
        <tissue evidence="2">Ovary</tissue>
    </source>
</reference>
<name>S4PDB5_9NEOP</name>
<feature type="domain" description="PiggyBac transposable element-derived protein" evidence="1">
    <location>
        <begin position="43"/>
        <end position="121"/>
    </location>
</feature>
<proteinExistence type="predicted"/>
<protein>
    <submittedName>
        <fullName evidence="2">Putative piggyBac transposable element-derived protein 4-like protein</fullName>
    </submittedName>
</protein>
<dbReference type="InterPro" id="IPR029526">
    <property type="entry name" value="PGBD"/>
</dbReference>
<organism evidence="2">
    <name type="scientific">Pararge aegeria</name>
    <name type="common">speckled wood butterfly</name>
    <dbReference type="NCBI Taxonomy" id="116150"/>
    <lineage>
        <taxon>Eukaryota</taxon>
        <taxon>Metazoa</taxon>
        <taxon>Ecdysozoa</taxon>
        <taxon>Arthropoda</taxon>
        <taxon>Hexapoda</taxon>
        <taxon>Insecta</taxon>
        <taxon>Pterygota</taxon>
        <taxon>Neoptera</taxon>
        <taxon>Endopterygota</taxon>
        <taxon>Lepidoptera</taxon>
        <taxon>Glossata</taxon>
        <taxon>Ditrysia</taxon>
        <taxon>Papilionoidea</taxon>
        <taxon>Nymphalidae</taxon>
        <taxon>Satyrinae</taxon>
        <taxon>Satyrini</taxon>
        <taxon>Parargina</taxon>
        <taxon>Pararge</taxon>
    </lineage>
</organism>
<evidence type="ECO:0000313" key="2">
    <source>
        <dbReference type="EMBL" id="JAA84995.1"/>
    </source>
</evidence>
<dbReference type="EMBL" id="GAIX01007565">
    <property type="protein sequence ID" value="JAA84995.1"/>
    <property type="molecule type" value="Transcribed_RNA"/>
</dbReference>
<evidence type="ECO:0000259" key="1">
    <source>
        <dbReference type="Pfam" id="PF13843"/>
    </source>
</evidence>
<sequence length="122" mass="14216">RPVQQSVDSSGQWSIPTGSRQKQFPLAFTSGIKNIPDTCKTELDYYSLFVDDEIINLMVTMTNCYANKTMILKVLRRSSRLVDWKDCDQNEIKKFLGLLIWMGIKKLPKISDYWSKNILYKN</sequence>
<reference evidence="2" key="2">
    <citation type="submission" date="2013-05" db="EMBL/GenBank/DDBJ databases">
        <authorList>
            <person name="Carter J.-M."/>
            <person name="Baker S.C."/>
            <person name="Pink R."/>
            <person name="Carter D.R.F."/>
            <person name="Collins A."/>
            <person name="Tomlin J."/>
            <person name="Gibbs M."/>
            <person name="Breuker C.J."/>
        </authorList>
    </citation>
    <scope>NUCLEOTIDE SEQUENCE</scope>
    <source>
        <tissue evidence="2">Ovary</tissue>
    </source>
</reference>
<dbReference type="Pfam" id="PF13843">
    <property type="entry name" value="DDE_Tnp_1_7"/>
    <property type="match status" value="1"/>
</dbReference>
<feature type="non-terminal residue" evidence="2">
    <location>
        <position position="1"/>
    </location>
</feature>